<evidence type="ECO:0000313" key="2">
    <source>
        <dbReference type="Proteomes" id="UP000054107"/>
    </source>
</evidence>
<dbReference type="OrthoDB" id="2441332at2759"/>
<dbReference type="Proteomes" id="UP000054107">
    <property type="component" value="Unassembled WGS sequence"/>
</dbReference>
<name>A0A0B7NEN4_9FUNG</name>
<evidence type="ECO:0000313" key="1">
    <source>
        <dbReference type="EMBL" id="CEP15876.1"/>
    </source>
</evidence>
<organism evidence="1 2">
    <name type="scientific">Parasitella parasitica</name>
    <dbReference type="NCBI Taxonomy" id="35722"/>
    <lineage>
        <taxon>Eukaryota</taxon>
        <taxon>Fungi</taxon>
        <taxon>Fungi incertae sedis</taxon>
        <taxon>Mucoromycota</taxon>
        <taxon>Mucoromycotina</taxon>
        <taxon>Mucoromycetes</taxon>
        <taxon>Mucorales</taxon>
        <taxon>Mucorineae</taxon>
        <taxon>Mucoraceae</taxon>
        <taxon>Parasitella</taxon>
    </lineage>
</organism>
<proteinExistence type="predicted"/>
<reference evidence="1 2" key="1">
    <citation type="submission" date="2014-09" db="EMBL/GenBank/DDBJ databases">
        <authorList>
            <person name="Ellenberger Sabrina"/>
        </authorList>
    </citation>
    <scope>NUCLEOTIDE SEQUENCE [LARGE SCALE GENOMIC DNA]</scope>
    <source>
        <strain evidence="1 2">CBS 412.66</strain>
    </source>
</reference>
<gene>
    <name evidence="1" type="primary">PARPA_10120.1 scaffold 39588</name>
</gene>
<keyword evidence="2" id="KW-1185">Reference proteome</keyword>
<accession>A0A0B7NEN4</accession>
<protein>
    <submittedName>
        <fullName evidence="1">Uncharacterized protein</fullName>
    </submittedName>
</protein>
<dbReference type="AlphaFoldDB" id="A0A0B7NEN4"/>
<sequence>MLTLRPFSAIIVKDQLKALKCAKNYLIQEFYPEQRRVVIKTLDTKKELRLLDDDVITTCRNVHRVLTDDEENDDDMNDRLDQIKLSSTNKDSKALLRLHLHLLTDITQAYLPSSPTPHPSQQPNNRESIINNEFRIVFRGGKKTRNADSLNKLVLQKVDNPVVVGLLIEGTKASTFKMDIAYNGQYRMVELSQFHLLHNHGKKCSKFKQS</sequence>
<dbReference type="EMBL" id="LN732700">
    <property type="protein sequence ID" value="CEP15876.1"/>
    <property type="molecule type" value="Genomic_DNA"/>
</dbReference>